<evidence type="ECO:0000256" key="3">
    <source>
        <dbReference type="ARBA" id="ARBA00022692"/>
    </source>
</evidence>
<dbReference type="EMBL" id="DYXT01000020">
    <property type="protein sequence ID" value="HJE38790.1"/>
    <property type="molecule type" value="Genomic_DNA"/>
</dbReference>
<dbReference type="GO" id="GO:0003755">
    <property type="term" value="F:peptidyl-prolyl cis-trans isomerase activity"/>
    <property type="evidence" value="ECO:0007669"/>
    <property type="project" value="InterPro"/>
</dbReference>
<evidence type="ECO:0000313" key="9">
    <source>
        <dbReference type="EMBL" id="HJE38790.1"/>
    </source>
</evidence>
<dbReference type="PANTHER" id="PTHR47529">
    <property type="entry name" value="PEPTIDYL-PROLYL CIS-TRANS ISOMERASE D"/>
    <property type="match status" value="1"/>
</dbReference>
<gene>
    <name evidence="9" type="ORF">K8V47_03370</name>
</gene>
<feature type="domain" description="PpiC" evidence="8">
    <location>
        <begin position="538"/>
        <end position="651"/>
    </location>
</feature>
<accession>A0A4V1LAH9</accession>
<name>A0A4V1LAH9_9BACT</name>
<dbReference type="Pfam" id="PF13623">
    <property type="entry name" value="SurA_N_2"/>
    <property type="match status" value="1"/>
</dbReference>
<keyword evidence="2" id="KW-1003">Cell membrane</keyword>
<dbReference type="InterPro" id="IPR000297">
    <property type="entry name" value="PPIase_PpiC"/>
</dbReference>
<reference evidence="9" key="1">
    <citation type="journal article" date="2021" name="PeerJ">
        <title>Extensive microbial diversity within the chicken gut microbiome revealed by metagenomics and culture.</title>
        <authorList>
            <person name="Gilroy R."/>
            <person name="Ravi A."/>
            <person name="Getino M."/>
            <person name="Pursley I."/>
            <person name="Horton D.L."/>
            <person name="Alikhan N.F."/>
            <person name="Baker D."/>
            <person name="Gharbi K."/>
            <person name="Hall N."/>
            <person name="Watson M."/>
            <person name="Adriaenssens E.M."/>
            <person name="Foster-Nyarko E."/>
            <person name="Jarju S."/>
            <person name="Secka A."/>
            <person name="Antonio M."/>
            <person name="Oren A."/>
            <person name="Chaudhuri R.R."/>
            <person name="La Ragione R."/>
            <person name="Hildebrand F."/>
            <person name="Pallen M.J."/>
        </authorList>
    </citation>
    <scope>NUCLEOTIDE SEQUENCE</scope>
    <source>
        <strain evidence="9">4100</strain>
    </source>
</reference>
<protein>
    <submittedName>
        <fullName evidence="9">SurA N-terminal domain-containing protein</fullName>
    </submittedName>
</protein>
<evidence type="ECO:0000256" key="6">
    <source>
        <dbReference type="ARBA" id="ARBA00023186"/>
    </source>
</evidence>
<dbReference type="GO" id="GO:0005886">
    <property type="term" value="C:plasma membrane"/>
    <property type="evidence" value="ECO:0007669"/>
    <property type="project" value="UniProtKB-SubCell"/>
</dbReference>
<evidence type="ECO:0000256" key="1">
    <source>
        <dbReference type="ARBA" id="ARBA00004401"/>
    </source>
</evidence>
<dbReference type="InterPro" id="IPR027304">
    <property type="entry name" value="Trigger_fact/SurA_dom_sf"/>
</dbReference>
<evidence type="ECO:0000256" key="5">
    <source>
        <dbReference type="ARBA" id="ARBA00023136"/>
    </source>
</evidence>
<sequence>MATLEKIRSKSVLLLVIIGAALIAFIIGDFFTSGRTLFGTGTTIAKVAGQKIDIREFQDRLETATHQMQQSGRNLDNAVLQQQVLDQLIAEKLYKQEIEALGLSVSDAELTNAMVGNGSAYLDQMVRSQVGVNSASELHDMAYNPTKYGMTEQQAQQLRAYWLNLEQQVEQSLLQQKFQNLFAGTLVANELDARSIYNDNNHVANIVFAQKAFTTVPDSEIGEISEDEIKARYEKEYKRFAINEPMRRISFVNVSIQPSAEDRAAAQKRVDEAIAALNSMPETQGLAEMTDFVVNRQTSSLGSVRDTRIKDFLKSASDSAVKVISNSGDAYTIAKMIGRSSGIDSVNIDIIAIAGSKAERDSIIKGLNAGTLTFDSVAAGSNVQGSQKDLWLSLLDPQASQLTETVKSAAQGAYFTPDTLTASQGGRIMRVNQVKAPVTVYDYAVVSYTVDPSNATINKLLQGLDKFLADNQTSETFSANAEKAGYVLQNANITASTPQVGGIEDSRNAVSWAMNAKKGQVSDVLGGEDAGHFMAVALDDIYNDAYAPYSDPSVRDFIVRQITNDKKAEKLMAQYNGKANDVAGYAALMGTQADTTSVSFGQFMIPKIGMGESALTAKASVAKAGQLVGPMQGNQGVVVFSVTSVNDEGRPYNFTESSTQYLRSRGAIALSQQLTNILRGKEKVQNNILKFYNDNH</sequence>
<keyword evidence="6" id="KW-0143">Chaperone</keyword>
<proteinExistence type="inferred from homology"/>
<evidence type="ECO:0000256" key="2">
    <source>
        <dbReference type="ARBA" id="ARBA00022475"/>
    </source>
</evidence>
<evidence type="ECO:0000313" key="10">
    <source>
        <dbReference type="Proteomes" id="UP000711407"/>
    </source>
</evidence>
<evidence type="ECO:0000256" key="7">
    <source>
        <dbReference type="ARBA" id="ARBA00038408"/>
    </source>
</evidence>
<keyword evidence="5" id="KW-0472">Membrane</keyword>
<evidence type="ECO:0000256" key="4">
    <source>
        <dbReference type="ARBA" id="ARBA00022989"/>
    </source>
</evidence>
<keyword evidence="3" id="KW-0812">Transmembrane</keyword>
<dbReference type="Gene3D" id="1.10.4030.10">
    <property type="entry name" value="Porin chaperone SurA, peptide-binding domain"/>
    <property type="match status" value="1"/>
</dbReference>
<dbReference type="SUPFAM" id="SSF109998">
    <property type="entry name" value="Triger factor/SurA peptide-binding domain-like"/>
    <property type="match status" value="1"/>
</dbReference>
<comment type="subcellular location">
    <subcellularLocation>
        <location evidence="1">Cell membrane</location>
        <topology evidence="1">Single-pass type II membrane protein</topology>
    </subcellularLocation>
</comment>
<dbReference type="Proteomes" id="UP000711407">
    <property type="component" value="Unassembled WGS sequence"/>
</dbReference>
<evidence type="ECO:0000259" key="8">
    <source>
        <dbReference type="Pfam" id="PF13145"/>
    </source>
</evidence>
<organism evidence="9 10">
    <name type="scientific">Candidatus Amulumruptor caecigallinarius</name>
    <dbReference type="NCBI Taxonomy" id="2109911"/>
    <lineage>
        <taxon>Bacteria</taxon>
        <taxon>Pseudomonadati</taxon>
        <taxon>Bacteroidota</taxon>
        <taxon>Bacteroidia</taxon>
        <taxon>Bacteroidales</taxon>
        <taxon>Muribaculaceae</taxon>
        <taxon>Candidatus Amulumruptor</taxon>
    </lineage>
</organism>
<comment type="similarity">
    <text evidence="7">Belongs to the PpiD chaperone family.</text>
</comment>
<keyword evidence="4" id="KW-1133">Transmembrane helix</keyword>
<reference evidence="9" key="2">
    <citation type="submission" date="2021-09" db="EMBL/GenBank/DDBJ databases">
        <authorList>
            <person name="Gilroy R."/>
        </authorList>
    </citation>
    <scope>NUCLEOTIDE SEQUENCE</scope>
    <source>
        <strain evidence="9">4100</strain>
    </source>
</reference>
<dbReference type="InterPro" id="IPR052029">
    <property type="entry name" value="PpiD_chaperone"/>
</dbReference>
<dbReference type="AlphaFoldDB" id="A0A4V1LAH9"/>
<dbReference type="Pfam" id="PF13145">
    <property type="entry name" value="Rotamase_2"/>
    <property type="match status" value="1"/>
</dbReference>
<dbReference type="PANTHER" id="PTHR47529:SF1">
    <property type="entry name" value="PERIPLASMIC CHAPERONE PPID"/>
    <property type="match status" value="1"/>
</dbReference>
<comment type="caution">
    <text evidence="9">The sequence shown here is derived from an EMBL/GenBank/DDBJ whole genome shotgun (WGS) entry which is preliminary data.</text>
</comment>